<feature type="transmembrane region" description="Helical" evidence="9">
    <location>
        <begin position="470"/>
        <end position="491"/>
    </location>
</feature>
<dbReference type="Pfam" id="PF03023">
    <property type="entry name" value="MurJ"/>
    <property type="match status" value="1"/>
</dbReference>
<keyword evidence="3 9" id="KW-0812">Transmembrane</keyword>
<feature type="transmembrane region" description="Helical" evidence="9">
    <location>
        <begin position="415"/>
        <end position="435"/>
    </location>
</feature>
<feature type="transmembrane region" description="Helical" evidence="9">
    <location>
        <begin position="324"/>
        <end position="352"/>
    </location>
</feature>
<dbReference type="OrthoDB" id="3826649at2"/>
<feature type="region of interest" description="Disordered" evidence="8">
    <location>
        <begin position="1"/>
        <end position="30"/>
    </location>
</feature>
<dbReference type="RefSeq" id="WP_141719400.1">
    <property type="nucleotide sequence ID" value="NZ_CP109071.1"/>
</dbReference>
<evidence type="ECO:0000256" key="3">
    <source>
        <dbReference type="ARBA" id="ARBA00022692"/>
    </source>
</evidence>
<organism evidence="10 12">
    <name type="scientific">Micromonospora peucetia</name>
    <dbReference type="NCBI Taxonomy" id="47871"/>
    <lineage>
        <taxon>Bacteria</taxon>
        <taxon>Bacillati</taxon>
        <taxon>Actinomycetota</taxon>
        <taxon>Actinomycetes</taxon>
        <taxon>Micromonosporales</taxon>
        <taxon>Micromonosporaceae</taxon>
        <taxon>Micromonospora</taxon>
    </lineage>
</organism>
<evidence type="ECO:0000256" key="1">
    <source>
        <dbReference type="ARBA" id="ARBA00004651"/>
    </source>
</evidence>
<evidence type="ECO:0000313" key="12">
    <source>
        <dbReference type="Proteomes" id="UP000199343"/>
    </source>
</evidence>
<dbReference type="PANTHER" id="PTHR30250">
    <property type="entry name" value="PST FAMILY PREDICTED COLANIC ACID TRANSPORTER"/>
    <property type="match status" value="1"/>
</dbReference>
<name>A0A1C6UAC3_9ACTN</name>
<comment type="subcellular location">
    <subcellularLocation>
        <location evidence="1">Cell membrane</location>
        <topology evidence="1">Multi-pass membrane protein</topology>
    </subcellularLocation>
</comment>
<evidence type="ECO:0000256" key="7">
    <source>
        <dbReference type="ARBA" id="ARBA00023136"/>
    </source>
</evidence>
<feature type="transmembrane region" description="Helical" evidence="9">
    <location>
        <begin position="278"/>
        <end position="303"/>
    </location>
</feature>
<evidence type="ECO:0000256" key="4">
    <source>
        <dbReference type="ARBA" id="ARBA00022960"/>
    </source>
</evidence>
<dbReference type="InterPro" id="IPR050833">
    <property type="entry name" value="Poly_Biosynth_Transport"/>
</dbReference>
<dbReference type="EMBL" id="CP109071">
    <property type="protein sequence ID" value="WSA33724.1"/>
    <property type="molecule type" value="Genomic_DNA"/>
</dbReference>
<dbReference type="Proteomes" id="UP001334804">
    <property type="component" value="Chromosome"/>
</dbReference>
<reference evidence="11 13" key="2">
    <citation type="submission" date="2022-10" db="EMBL/GenBank/DDBJ databases">
        <title>The complete genomes of actinobacterial strains from the NBC collection.</title>
        <authorList>
            <person name="Joergensen T.S."/>
            <person name="Alvarez Arevalo M."/>
            <person name="Sterndorff E.B."/>
            <person name="Faurdal D."/>
            <person name="Vuksanovic O."/>
            <person name="Mourched A.-S."/>
            <person name="Charusanti P."/>
            <person name="Shaw S."/>
            <person name="Blin K."/>
            <person name="Weber T."/>
        </authorList>
    </citation>
    <scope>NUCLEOTIDE SEQUENCE [LARGE SCALE GENOMIC DNA]</scope>
    <source>
        <strain evidence="11 13">NBC 01809</strain>
    </source>
</reference>
<evidence type="ECO:0000313" key="13">
    <source>
        <dbReference type="Proteomes" id="UP001334804"/>
    </source>
</evidence>
<dbReference type="AlphaFoldDB" id="A0A1C6UAC3"/>
<evidence type="ECO:0000256" key="9">
    <source>
        <dbReference type="SAM" id="Phobius"/>
    </source>
</evidence>
<keyword evidence="5" id="KW-0573">Peptidoglycan synthesis</keyword>
<keyword evidence="2" id="KW-1003">Cell membrane</keyword>
<proteinExistence type="predicted"/>
<feature type="transmembrane region" description="Helical" evidence="9">
    <location>
        <begin position="447"/>
        <end position="464"/>
    </location>
</feature>
<accession>A0A1C6UAC3</accession>
<dbReference type="GO" id="GO:0008360">
    <property type="term" value="P:regulation of cell shape"/>
    <property type="evidence" value="ECO:0007669"/>
    <property type="project" value="UniProtKB-KW"/>
</dbReference>
<dbReference type="PANTHER" id="PTHR30250:SF11">
    <property type="entry name" value="O-ANTIGEN TRANSPORTER-RELATED"/>
    <property type="match status" value="1"/>
</dbReference>
<feature type="transmembrane region" description="Helical" evidence="9">
    <location>
        <begin position="34"/>
        <end position="54"/>
    </location>
</feature>
<dbReference type="STRING" id="47871.GA0070608_0794"/>
<evidence type="ECO:0000313" key="11">
    <source>
        <dbReference type="EMBL" id="WSA33724.1"/>
    </source>
</evidence>
<feature type="transmembrane region" description="Helical" evidence="9">
    <location>
        <begin position="175"/>
        <end position="195"/>
    </location>
</feature>
<keyword evidence="4" id="KW-0133">Cell shape</keyword>
<keyword evidence="7 9" id="KW-0472">Membrane</keyword>
<feature type="transmembrane region" description="Helical" evidence="9">
    <location>
        <begin position="391"/>
        <end position="409"/>
    </location>
</feature>
<dbReference type="GO" id="GO:0009252">
    <property type="term" value="P:peptidoglycan biosynthetic process"/>
    <property type="evidence" value="ECO:0007669"/>
    <property type="project" value="UniProtKB-KW"/>
</dbReference>
<feature type="transmembrane region" description="Helical" evidence="9">
    <location>
        <begin position="358"/>
        <end position="379"/>
    </location>
</feature>
<evidence type="ECO:0000256" key="2">
    <source>
        <dbReference type="ARBA" id="ARBA00022475"/>
    </source>
</evidence>
<dbReference type="GO" id="GO:0005886">
    <property type="term" value="C:plasma membrane"/>
    <property type="evidence" value="ECO:0007669"/>
    <property type="project" value="UniProtKB-SubCell"/>
</dbReference>
<protein>
    <submittedName>
        <fullName evidence="11">Lipopolysaccharide biosynthesis protein</fullName>
    </submittedName>
    <submittedName>
        <fullName evidence="10">Membrane protein involved in the export of O-antigen and teichoic acid</fullName>
    </submittedName>
</protein>
<reference evidence="10 12" key="1">
    <citation type="submission" date="2016-06" db="EMBL/GenBank/DDBJ databases">
        <authorList>
            <person name="Kjaerup R.B."/>
            <person name="Dalgaard T.S."/>
            <person name="Juul-Madsen H.R."/>
        </authorList>
    </citation>
    <scope>NUCLEOTIDE SEQUENCE [LARGE SCALE GENOMIC DNA]</scope>
    <source>
        <strain evidence="10 12">DSM 43363</strain>
    </source>
</reference>
<feature type="transmembrane region" description="Helical" evidence="9">
    <location>
        <begin position="119"/>
        <end position="139"/>
    </location>
</feature>
<dbReference type="InterPro" id="IPR004268">
    <property type="entry name" value="MurJ"/>
</dbReference>
<dbReference type="Proteomes" id="UP000199343">
    <property type="component" value="Unassembled WGS sequence"/>
</dbReference>
<evidence type="ECO:0000256" key="5">
    <source>
        <dbReference type="ARBA" id="ARBA00022984"/>
    </source>
</evidence>
<evidence type="ECO:0000256" key="6">
    <source>
        <dbReference type="ARBA" id="ARBA00022989"/>
    </source>
</evidence>
<sequence length="510" mass="52223">MRLKDPTASGDGAPPTPAPPALPTTGPARGGTSVARAGALSMLALVAVGGTRLVHGSLTSHDTDRATYGLVGIMLAASMVASLLLPGGVSSGLAKFVAFHRGAGDPAGAWAVHRFLSRLGLVAALVLGVGTALLVRWVYGLGPLDTASLALLTTTYSLYTTDKSAMYGHGLVPQYARIELGTSLLAVIATIAVIVTGETGYLLPLCLGYGLFVLLSRRQLWLRRRAEGAPAAGRFHRREVVTFVVLGSIGTLASAGFLQGTQLLAGQFADPAEVAYLVAAVALIAPLYFLPRALALALFPAMAGAHGAGDAGAVRRQVDGATRALAVTMTPVFLLALLVAPIVLVLFGGGAYADGAPVLRLMLCASFFGILQVPSVNALASGSPAQARIPVVSAVLGCLVGLILVWLTARPMGAAGVALGYLVGTAVTATIPVVVAGRIHRLTWTPALLRCVALLALGALVAQLEVMRGWSWAAGALGAGVLCVAVVVLYNDLRRMLTLVRARSGPPPVR</sequence>
<dbReference type="EMBL" id="FMIC01000002">
    <property type="protein sequence ID" value="SCL51040.1"/>
    <property type="molecule type" value="Genomic_DNA"/>
</dbReference>
<feature type="transmembrane region" description="Helical" evidence="9">
    <location>
        <begin position="66"/>
        <end position="85"/>
    </location>
</feature>
<keyword evidence="13" id="KW-1185">Reference proteome</keyword>
<evidence type="ECO:0000313" key="10">
    <source>
        <dbReference type="EMBL" id="SCL51040.1"/>
    </source>
</evidence>
<evidence type="ECO:0000256" key="8">
    <source>
        <dbReference type="SAM" id="MobiDB-lite"/>
    </source>
</evidence>
<feature type="compositionally biased region" description="Low complexity" evidence="8">
    <location>
        <begin position="1"/>
        <end position="13"/>
    </location>
</feature>
<feature type="transmembrane region" description="Helical" evidence="9">
    <location>
        <begin position="240"/>
        <end position="258"/>
    </location>
</feature>
<keyword evidence="6 9" id="KW-1133">Transmembrane helix</keyword>
<gene>
    <name evidence="10" type="ORF">GA0070608_0794</name>
    <name evidence="11" type="ORF">OIE14_06660</name>
</gene>